<evidence type="ECO:0000256" key="5">
    <source>
        <dbReference type="ARBA" id="ARBA00012671"/>
    </source>
</evidence>
<dbReference type="AlphaFoldDB" id="A0A5K4EDJ1"/>
<keyword evidence="11" id="KW-1133">Transmembrane helix</keyword>
<evidence type="ECO:0000259" key="16">
    <source>
        <dbReference type="Pfam" id="PF15024"/>
    </source>
</evidence>
<keyword evidence="7" id="KW-0328">Glycosyltransferase</keyword>
<dbReference type="WBParaSite" id="Smp_040510.2">
    <property type="protein sequence ID" value="Smp_040510.2"/>
    <property type="gene ID" value="Smp_040510"/>
</dbReference>
<dbReference type="STRING" id="6183.A0A5K4EDJ1"/>
<comment type="pathway">
    <text evidence="3">Protein modification; protein glycosylation.</text>
</comment>
<dbReference type="EC" id="2.4.1.155" evidence="5"/>
<evidence type="ECO:0000313" key="18">
    <source>
        <dbReference type="WBParaSite" id="Smp_040510.2"/>
    </source>
</evidence>
<evidence type="ECO:0000256" key="2">
    <source>
        <dbReference type="ARBA" id="ARBA00004613"/>
    </source>
</evidence>
<keyword evidence="12" id="KW-0333">Golgi apparatus</keyword>
<evidence type="ECO:0000256" key="6">
    <source>
        <dbReference type="ARBA" id="ARBA00022525"/>
    </source>
</evidence>
<comment type="catalytic activity">
    <reaction evidence="15">
        <text>N(4)-{beta-D-GlcNAc-(1-&gt;2)-[beta-D-GlcNAc-(1-&gt;4)]-alpha-D-Man-(1-&gt;3)-[beta-D-GlcNAc-(1-&gt;2)-alpha-D-Man-(1-&gt;6)]-beta-D-Man-(1-&gt;4)-beta-D-GlcNAc-(1-&gt;4)-beta-D-GlcNAc}-L-asparaginyl-[protein] + UDP-N-acetyl-alpha-D-glucosamine = N(4)-{beta-D-GlcNAc-(1-&gt;2)-[beta-D-GlcNAc-(1-&gt;4)]-alpha-D-Man-(1-&gt;3)-[beta-D-GlcNAc-(1-&gt;2)-[beta-D-GlcNAc-(1-&gt;6)]-alpha-D-Man-(1-&gt;6)]-beta-D-Man-(1-&gt;4)-beta-D-GlcNAc-(1-&gt;4)-beta-D-GlcNAc}-L-asparaginyl-[protein] + UDP + H(+)</text>
        <dbReference type="Rhea" id="RHEA:16921"/>
        <dbReference type="Rhea" id="RHEA-COMP:14374"/>
        <dbReference type="Rhea" id="RHEA-COMP:14377"/>
        <dbReference type="ChEBI" id="CHEBI:15378"/>
        <dbReference type="ChEBI" id="CHEBI:57705"/>
        <dbReference type="ChEBI" id="CHEBI:58223"/>
        <dbReference type="ChEBI" id="CHEBI:139507"/>
        <dbReference type="ChEBI" id="CHEBI:139510"/>
        <dbReference type="EC" id="2.4.1.155"/>
    </reaction>
</comment>
<dbReference type="GO" id="GO:0005576">
    <property type="term" value="C:extracellular region"/>
    <property type="evidence" value="ECO:0007669"/>
    <property type="project" value="UniProtKB-SubCell"/>
</dbReference>
<comment type="similarity">
    <text evidence="4">Belongs to the glycosyltransferase 18 family.</text>
</comment>
<dbReference type="PANTHER" id="PTHR15075">
    <property type="entry name" value="ALPHA-MANNOSIDE BETA-1,6-N-ACETYLGLUCOSAMINYLTRANSFERASE"/>
    <property type="match status" value="1"/>
</dbReference>
<evidence type="ECO:0000256" key="10">
    <source>
        <dbReference type="ARBA" id="ARBA00022968"/>
    </source>
</evidence>
<keyword evidence="6" id="KW-0964">Secreted</keyword>
<dbReference type="InterPro" id="IPR027833">
    <property type="entry name" value="MGT5A-like_N"/>
</dbReference>
<keyword evidence="9" id="KW-0812">Transmembrane</keyword>
<evidence type="ECO:0000256" key="14">
    <source>
        <dbReference type="ARBA" id="ARBA00023180"/>
    </source>
</evidence>
<evidence type="ECO:0000256" key="12">
    <source>
        <dbReference type="ARBA" id="ARBA00023034"/>
    </source>
</evidence>
<dbReference type="PANTHER" id="PTHR15075:SF2">
    <property type="entry name" value="ALPHA-1,6-MANNOSYLGLYCOPROTEIN 6-BETA-N-ACETYLGLUCOSAMINYLTRANSFERASE"/>
    <property type="match status" value="1"/>
</dbReference>
<reference evidence="18" key="1">
    <citation type="submission" date="2019-11" db="UniProtKB">
        <authorList>
            <consortium name="WormBaseParasite"/>
        </authorList>
    </citation>
    <scope>IDENTIFICATION</scope>
    <source>
        <strain evidence="18">Puerto Rican</strain>
    </source>
</reference>
<dbReference type="GO" id="GO:0000139">
    <property type="term" value="C:Golgi membrane"/>
    <property type="evidence" value="ECO:0007669"/>
    <property type="project" value="UniProtKB-SubCell"/>
</dbReference>
<accession>A0A5K4EDJ1</accession>
<organism evidence="18">
    <name type="scientific">Schistosoma mansoni</name>
    <name type="common">Blood fluke</name>
    <dbReference type="NCBI Taxonomy" id="6183"/>
    <lineage>
        <taxon>Eukaryota</taxon>
        <taxon>Metazoa</taxon>
        <taxon>Spiralia</taxon>
        <taxon>Lophotrochozoa</taxon>
        <taxon>Platyhelminthes</taxon>
        <taxon>Trematoda</taxon>
        <taxon>Digenea</taxon>
        <taxon>Strigeidida</taxon>
        <taxon>Schistosomatoidea</taxon>
        <taxon>Schistosomatidae</taxon>
        <taxon>Schistosoma</taxon>
    </lineage>
</organism>
<keyword evidence="10" id="KW-0735">Signal-anchor</keyword>
<comment type="subcellular location">
    <subcellularLocation>
        <location evidence="1">Golgi apparatus membrane</location>
        <topology evidence="1">Single-pass type II membrane protein</topology>
    </subcellularLocation>
    <subcellularLocation>
        <location evidence="2">Secreted</location>
    </subcellularLocation>
</comment>
<feature type="domain" description="Glycosyltransferase family 18 catalytic" evidence="16">
    <location>
        <begin position="775"/>
        <end position="848"/>
    </location>
</feature>
<feature type="domain" description="MGT5A-like N-terminal" evidence="17">
    <location>
        <begin position="10"/>
        <end position="115"/>
    </location>
</feature>
<dbReference type="InterPro" id="IPR026116">
    <property type="entry name" value="GT18_cat"/>
</dbReference>
<evidence type="ECO:0000256" key="13">
    <source>
        <dbReference type="ARBA" id="ARBA00023136"/>
    </source>
</evidence>
<evidence type="ECO:0000256" key="7">
    <source>
        <dbReference type="ARBA" id="ARBA00022676"/>
    </source>
</evidence>
<dbReference type="InterPro" id="IPR052105">
    <property type="entry name" value="MGAT5_Glycosyltransferase"/>
</dbReference>
<name>A0A5K4EDJ1_SCHMA</name>
<evidence type="ECO:0000256" key="1">
    <source>
        <dbReference type="ARBA" id="ARBA00004323"/>
    </source>
</evidence>
<evidence type="ECO:0000256" key="9">
    <source>
        <dbReference type="ARBA" id="ARBA00022692"/>
    </source>
</evidence>
<dbReference type="GO" id="GO:0030144">
    <property type="term" value="F:alpha-1,6-mannosylglycoprotein 6-beta-N-acetylglucosaminyltransferase activity"/>
    <property type="evidence" value="ECO:0007669"/>
    <property type="project" value="UniProtKB-EC"/>
</dbReference>
<proteinExistence type="inferred from homology"/>
<evidence type="ECO:0000256" key="3">
    <source>
        <dbReference type="ARBA" id="ARBA00004922"/>
    </source>
</evidence>
<evidence type="ECO:0000256" key="15">
    <source>
        <dbReference type="ARBA" id="ARBA00048243"/>
    </source>
</evidence>
<sequence>MKRYLKKARVLCIVFFVVILFGLCWVVNNGNHSLVKYRADIINLSRKYVKALAETQNVGFDDPYSAELTGYDLKKTLAVILDDMLRRIDQIELKLSNLTNSSPQLNKHYSESINSGPIIPHTARGLKMSSNEKSSYKKINYLDLLQDAQENCVVQAKEIPLYPECFSKIEPFKPTTNWLRTRWETHSCYVELGIDGSECSFVRYLSEIESFCPQLDSRKFMKRYSEAQITRDLNGLLRILSSVKNHLSSKSFMITRLKRMWPDWLAGILHYINGVNFPQANYSSLDHCKFCSPDDIACADICQSTKLIGQPFLFGRPKLNILLHMGFLSNDFYKKSFESYISKGGPLGELVQWTDLIAALYILGHKITITYEAAEAKLNLLHPYSSSVPCQVENNKYDLIYTDITGFRNLKKVNIRTPLCKFRILDTFGTEALYNRKKELWSGLHLNLQQFYTFFPHSPDNTFLGFVAEILAPKYKVSRRSSSKPVALVYGKESYMWANKTNYLRILSDYFEIHGNVLDKVENLPKFVHIHQIQYGQPYLELMSKAQIMIGLGFPYEGPAPLEAIANGLIFLNPRFNPPHSRSNQVFFSDKPTSRSLTSQHPYIENHIGEPYSYLVDRDNETQIRLTIERILTNISNGTYRPHEYSPWGFLERLNAYLTRQNICATPFYKNLIQSPLPIAKADAPPKFNYLDVPGIAVSWPPASSLKIVLGSRGKSCADVCMNLGTSEHTLLLPSNISAYSILNKTQHQQIQNGYIYYRSIHSTPSPNLSYLYTFRCSPEHFPSVNHRLNLQYLGVSCPNITYTTSPMAPYWDDAARSCVFQASNEWFDCTASGSLGGSDGFSRFCPCRDALPNQISLCSNCL</sequence>
<dbReference type="InParanoid" id="A0A5K4EDJ1"/>
<evidence type="ECO:0000256" key="11">
    <source>
        <dbReference type="ARBA" id="ARBA00022989"/>
    </source>
</evidence>
<dbReference type="Pfam" id="PF15027">
    <property type="entry name" value="MGT5A_N"/>
    <property type="match status" value="1"/>
</dbReference>
<dbReference type="Pfam" id="PF15024">
    <property type="entry name" value="Glyco_transf_18"/>
    <property type="match status" value="3"/>
</dbReference>
<protein>
    <recommendedName>
        <fullName evidence="5">alpha-1,6-mannosyl-glycoprotein 6-beta-N-acetylglucosaminyltransferase</fullName>
        <ecNumber evidence="5">2.4.1.155</ecNumber>
    </recommendedName>
</protein>
<evidence type="ECO:0000259" key="17">
    <source>
        <dbReference type="Pfam" id="PF15027"/>
    </source>
</evidence>
<evidence type="ECO:0000256" key="8">
    <source>
        <dbReference type="ARBA" id="ARBA00022679"/>
    </source>
</evidence>
<keyword evidence="13" id="KW-0472">Membrane</keyword>
<dbReference type="GO" id="GO:0006487">
    <property type="term" value="P:protein N-linked glycosylation"/>
    <property type="evidence" value="ECO:0007669"/>
    <property type="project" value="TreeGrafter"/>
</dbReference>
<keyword evidence="14" id="KW-0325">Glycoprotein</keyword>
<evidence type="ECO:0000256" key="4">
    <source>
        <dbReference type="ARBA" id="ARBA00007477"/>
    </source>
</evidence>
<keyword evidence="8" id="KW-0808">Transferase</keyword>
<feature type="domain" description="Glycosyltransferase family 18 catalytic" evidence="16">
    <location>
        <begin position="318"/>
        <end position="724"/>
    </location>
</feature>
<feature type="domain" description="Glycosyltransferase family 18 catalytic" evidence="16">
    <location>
        <begin position="188"/>
        <end position="268"/>
    </location>
</feature>
<dbReference type="UniPathway" id="UPA00378"/>